<dbReference type="InterPro" id="IPR050925">
    <property type="entry name" value="Rhomboid_protease_S54"/>
</dbReference>
<gene>
    <name evidence="9" type="ORF">D7I46_10880</name>
</gene>
<evidence type="ECO:0000256" key="6">
    <source>
        <dbReference type="ARBA" id="ARBA00023136"/>
    </source>
</evidence>
<dbReference type="GO" id="GO:0006508">
    <property type="term" value="P:proteolysis"/>
    <property type="evidence" value="ECO:0007669"/>
    <property type="project" value="UniProtKB-KW"/>
</dbReference>
<accession>A0A387BH74</accession>
<dbReference type="EMBL" id="CP032627">
    <property type="protein sequence ID" value="AYG01522.1"/>
    <property type="molecule type" value="Genomic_DNA"/>
</dbReference>
<dbReference type="GO" id="GO:0004252">
    <property type="term" value="F:serine-type endopeptidase activity"/>
    <property type="evidence" value="ECO:0007669"/>
    <property type="project" value="InterPro"/>
</dbReference>
<dbReference type="InterPro" id="IPR022764">
    <property type="entry name" value="Peptidase_S54_rhomboid_dom"/>
</dbReference>
<evidence type="ECO:0000256" key="3">
    <source>
        <dbReference type="ARBA" id="ARBA00022692"/>
    </source>
</evidence>
<evidence type="ECO:0000256" key="5">
    <source>
        <dbReference type="ARBA" id="ARBA00022989"/>
    </source>
</evidence>
<dbReference type="RefSeq" id="WP_120772892.1">
    <property type="nucleotide sequence ID" value="NZ_CP032627.1"/>
</dbReference>
<dbReference type="PANTHER" id="PTHR43731:SF14">
    <property type="entry name" value="PRESENILIN-ASSOCIATED RHOMBOID-LIKE PROTEIN, MITOCHONDRIAL"/>
    <property type="match status" value="1"/>
</dbReference>
<feature type="transmembrane region" description="Helical" evidence="7">
    <location>
        <begin position="126"/>
        <end position="147"/>
    </location>
</feature>
<feature type="domain" description="Peptidase S54 rhomboid" evidence="8">
    <location>
        <begin position="60"/>
        <end position="195"/>
    </location>
</feature>
<keyword evidence="5 7" id="KW-1133">Transmembrane helix</keyword>
<dbReference type="Gene3D" id="1.20.1540.10">
    <property type="entry name" value="Rhomboid-like"/>
    <property type="match status" value="1"/>
</dbReference>
<dbReference type="InterPro" id="IPR035952">
    <property type="entry name" value="Rhomboid-like_sf"/>
</dbReference>
<protein>
    <submittedName>
        <fullName evidence="9">Rhomboid family intramembrane serine protease</fullName>
    </submittedName>
</protein>
<keyword evidence="9" id="KW-0645">Protease</keyword>
<evidence type="ECO:0000256" key="4">
    <source>
        <dbReference type="ARBA" id="ARBA00022801"/>
    </source>
</evidence>
<dbReference type="KEGG" id="lact:D7I46_10880"/>
<feature type="transmembrane region" description="Helical" evidence="7">
    <location>
        <begin position="69"/>
        <end position="89"/>
    </location>
</feature>
<reference evidence="9 10" key="1">
    <citation type="submission" date="2018-09" db="EMBL/GenBank/DDBJ databases">
        <title>Genome sequencing of strain 1JSPR-7.</title>
        <authorList>
            <person name="Heo J."/>
            <person name="Kim S.-J."/>
            <person name="Kwon S.-W."/>
        </authorList>
    </citation>
    <scope>NUCLEOTIDE SEQUENCE [LARGE SCALE GENOMIC DNA]</scope>
    <source>
        <strain evidence="9 10">1JSPR-7</strain>
    </source>
</reference>
<dbReference type="PANTHER" id="PTHR43731">
    <property type="entry name" value="RHOMBOID PROTEASE"/>
    <property type="match status" value="1"/>
</dbReference>
<dbReference type="AlphaFoldDB" id="A0A387BH74"/>
<evidence type="ECO:0000256" key="1">
    <source>
        <dbReference type="ARBA" id="ARBA00004141"/>
    </source>
</evidence>
<name>A0A387BH74_9LACT</name>
<keyword evidence="6 7" id="KW-0472">Membrane</keyword>
<evidence type="ECO:0000313" key="9">
    <source>
        <dbReference type="EMBL" id="AYG01522.1"/>
    </source>
</evidence>
<feature type="transmembrane region" description="Helical" evidence="7">
    <location>
        <begin position="12"/>
        <end position="32"/>
    </location>
</feature>
<keyword evidence="3 7" id="KW-0812">Transmembrane</keyword>
<evidence type="ECO:0000313" key="10">
    <source>
        <dbReference type="Proteomes" id="UP000269374"/>
    </source>
</evidence>
<evidence type="ECO:0000256" key="2">
    <source>
        <dbReference type="ARBA" id="ARBA00009045"/>
    </source>
</evidence>
<proteinExistence type="inferred from homology"/>
<dbReference type="OrthoDB" id="9813074at2"/>
<feature type="transmembrane region" description="Helical" evidence="7">
    <location>
        <begin position="177"/>
        <end position="196"/>
    </location>
</feature>
<dbReference type="SUPFAM" id="SSF144091">
    <property type="entry name" value="Rhomboid-like"/>
    <property type="match status" value="1"/>
</dbReference>
<evidence type="ECO:0000256" key="7">
    <source>
        <dbReference type="SAM" id="Phobius"/>
    </source>
</evidence>
<dbReference type="Proteomes" id="UP000269374">
    <property type="component" value="Chromosome"/>
</dbReference>
<sequence>MNLNDFKRDVTRYKATYILALFTTIVWLWQFISFDSAATSGINLFNAGALFGPAIVQDPTQLWRLVTPIFVHIGWMHFLMNMLTLIFIGRQIETIFGSLRFTAIYILAGVFGNAMTFLLTPNTLSAGASTSLFGLFAAVAGLGFFTGHPFLRQIGKTFAVLIVANLLFNTFDLSTINIWGHIGGALGGALLSAIFPPKAFRPSIPEHYRWFSVIAFAFLLIAFVGLPFVR</sequence>
<comment type="similarity">
    <text evidence="2">Belongs to the peptidase S54 family.</text>
</comment>
<dbReference type="GO" id="GO:0016020">
    <property type="term" value="C:membrane"/>
    <property type="evidence" value="ECO:0007669"/>
    <property type="project" value="UniProtKB-SubCell"/>
</dbReference>
<organism evidence="9 10">
    <name type="scientific">Lactococcus allomyrinae</name>
    <dbReference type="NCBI Taxonomy" id="2419773"/>
    <lineage>
        <taxon>Bacteria</taxon>
        <taxon>Bacillati</taxon>
        <taxon>Bacillota</taxon>
        <taxon>Bacilli</taxon>
        <taxon>Lactobacillales</taxon>
        <taxon>Streptococcaceae</taxon>
        <taxon>Lactococcus</taxon>
    </lineage>
</organism>
<keyword evidence="10" id="KW-1185">Reference proteome</keyword>
<comment type="subcellular location">
    <subcellularLocation>
        <location evidence="1">Membrane</location>
        <topology evidence="1">Multi-pass membrane protein</topology>
    </subcellularLocation>
</comment>
<feature type="transmembrane region" description="Helical" evidence="7">
    <location>
        <begin position="208"/>
        <end position="229"/>
    </location>
</feature>
<keyword evidence="4" id="KW-0378">Hydrolase</keyword>
<feature type="transmembrane region" description="Helical" evidence="7">
    <location>
        <begin position="101"/>
        <end position="120"/>
    </location>
</feature>
<evidence type="ECO:0000259" key="8">
    <source>
        <dbReference type="Pfam" id="PF01694"/>
    </source>
</evidence>
<dbReference type="Pfam" id="PF01694">
    <property type="entry name" value="Rhomboid"/>
    <property type="match status" value="1"/>
</dbReference>